<organism evidence="2 3">
    <name type="scientific">Candidatus Contendobacter odensis Run_B_J11</name>
    <dbReference type="NCBI Taxonomy" id="1400861"/>
    <lineage>
        <taxon>Bacteria</taxon>
        <taxon>Pseudomonadati</taxon>
        <taxon>Pseudomonadota</taxon>
        <taxon>Gammaproteobacteria</taxon>
        <taxon>Candidatus Competibacteraceae</taxon>
        <taxon>Candidatus Contendibacter</taxon>
    </lineage>
</organism>
<evidence type="ECO:0000313" key="3">
    <source>
        <dbReference type="Proteomes" id="UP000019184"/>
    </source>
</evidence>
<dbReference type="Proteomes" id="UP000019184">
    <property type="component" value="Unassembled WGS sequence"/>
</dbReference>
<comment type="caution">
    <text evidence="2">The sequence shown here is derived from an EMBL/GenBank/DDBJ whole genome shotgun (WGS) entry which is preliminary data.</text>
</comment>
<proteinExistence type="predicted"/>
<dbReference type="InterPro" id="IPR050194">
    <property type="entry name" value="Glycosyltransferase_grp1"/>
</dbReference>
<keyword evidence="2" id="KW-0808">Transferase</keyword>
<dbReference type="EMBL" id="CBTK010000024">
    <property type="protein sequence ID" value="CDH43426.1"/>
    <property type="molecule type" value="Genomic_DNA"/>
</dbReference>
<feature type="domain" description="Glycosyl transferase family 1" evidence="1">
    <location>
        <begin position="189"/>
        <end position="317"/>
    </location>
</feature>
<dbReference type="Gene3D" id="3.40.50.2000">
    <property type="entry name" value="Glycogen Phosphorylase B"/>
    <property type="match status" value="2"/>
</dbReference>
<dbReference type="Pfam" id="PF00534">
    <property type="entry name" value="Glycos_transf_1"/>
    <property type="match status" value="1"/>
</dbReference>
<name>A0A7U7G8H0_9GAMM</name>
<dbReference type="RefSeq" id="WP_034430454.1">
    <property type="nucleotide sequence ID" value="NZ_CBTK010000024.1"/>
</dbReference>
<dbReference type="AlphaFoldDB" id="A0A7U7G8H0"/>
<dbReference type="PANTHER" id="PTHR45947:SF3">
    <property type="entry name" value="SULFOQUINOVOSYL TRANSFERASE SQD2"/>
    <property type="match status" value="1"/>
</dbReference>
<protein>
    <submittedName>
        <fullName evidence="2">Glycosyl transferase group 1</fullName>
    </submittedName>
</protein>
<evidence type="ECO:0000313" key="2">
    <source>
        <dbReference type="EMBL" id="CDH43426.1"/>
    </source>
</evidence>
<accession>A0A7U7G8H0</accession>
<dbReference type="SUPFAM" id="SSF53756">
    <property type="entry name" value="UDP-Glycosyltransferase/glycogen phosphorylase"/>
    <property type="match status" value="1"/>
</dbReference>
<evidence type="ECO:0000259" key="1">
    <source>
        <dbReference type="Pfam" id="PF00534"/>
    </source>
</evidence>
<sequence length="355" mass="38342">MRVYLLSTAVAPLGSGMGGGVEHMVVTAACQLQKLGHRVSIIAPMGSVSGLPDLIILPGRLAPTAVTYGRDLPLPIEADAFLITALRWLTARVQSDDVILNFSYDWLPLFLGDYLPCPLATLISMGPLNRSMDLEIHRCAARHPEHVAFLSAAQAASFDMSNPIRLIAPGLELAQYPYNAHPGHAVGWLGRIAPEKGLEDIFALSARTGITVMVFGVMQQPSYWDRLMKGYPNATVRYGGFLTMPALAAAVRDFRALLMTPKWLEAFGIVGIEALACGTPVIAYQRGGVSEYVRDGETGWLVQPDDLEGLCAAAEQIDTIDRARCRALVENHYTVAHYGAALADWLQALTTGTIG</sequence>
<dbReference type="InterPro" id="IPR001296">
    <property type="entry name" value="Glyco_trans_1"/>
</dbReference>
<keyword evidence="3" id="KW-1185">Reference proteome</keyword>
<dbReference type="GO" id="GO:0016757">
    <property type="term" value="F:glycosyltransferase activity"/>
    <property type="evidence" value="ECO:0007669"/>
    <property type="project" value="InterPro"/>
</dbReference>
<dbReference type="PANTHER" id="PTHR45947">
    <property type="entry name" value="SULFOQUINOVOSYL TRANSFERASE SQD2"/>
    <property type="match status" value="1"/>
</dbReference>
<gene>
    <name evidence="2" type="ORF">BN874_120077</name>
</gene>
<reference evidence="2 3" key="1">
    <citation type="journal article" date="2014" name="ISME J.">
        <title>Candidatus Competibacter-lineage genomes retrieved from metagenomes reveal functional metabolic diversity.</title>
        <authorList>
            <person name="McIlroy S.J."/>
            <person name="Albertsen M."/>
            <person name="Andresen E.K."/>
            <person name="Saunders A.M."/>
            <person name="Kristiansen R."/>
            <person name="Stokholm-Bjerregaard M."/>
            <person name="Nielsen K.L."/>
            <person name="Nielsen P.H."/>
        </authorList>
    </citation>
    <scope>NUCLEOTIDE SEQUENCE [LARGE SCALE GENOMIC DNA]</scope>
    <source>
        <strain evidence="2 3">Run_B_J11</strain>
    </source>
</reference>